<dbReference type="OrthoDB" id="2980550at2759"/>
<organism evidence="1 2">
    <name type="scientific">Mycena venus</name>
    <dbReference type="NCBI Taxonomy" id="2733690"/>
    <lineage>
        <taxon>Eukaryota</taxon>
        <taxon>Fungi</taxon>
        <taxon>Dikarya</taxon>
        <taxon>Basidiomycota</taxon>
        <taxon>Agaricomycotina</taxon>
        <taxon>Agaricomycetes</taxon>
        <taxon>Agaricomycetidae</taxon>
        <taxon>Agaricales</taxon>
        <taxon>Marasmiineae</taxon>
        <taxon>Mycenaceae</taxon>
        <taxon>Mycena</taxon>
    </lineage>
</organism>
<evidence type="ECO:0000313" key="2">
    <source>
        <dbReference type="Proteomes" id="UP000620124"/>
    </source>
</evidence>
<sequence length="269" mass="30567">MSLLHGFQALPRELHQEIVKWTKTPDVLPLALVSKSFNEDFEQILYRTIVLRDVMRIQQFCRAIDSNSDRRHRQRRNQIKHIAFVLPMPVCIPSASRILSMCDKIIDIFVLGGDAAFLHDAGKLLEKRAGQMQVSRLSADVLELCNYHQGLKADWLPGPFPNFLSRLTHLSVRSEVYNHGWVEWAGLAALPALTHLAFQVWGGQPAPVQLLEGALAHCASLRVLILFHPRDREGYDHIGIRDERFSMNVCADAIGAWVNNCRGDKEFWG</sequence>
<accession>A0A8H7CQL9</accession>
<proteinExistence type="predicted"/>
<gene>
    <name evidence="1" type="ORF">MVEN_01625300</name>
</gene>
<reference evidence="1" key="1">
    <citation type="submission" date="2020-05" db="EMBL/GenBank/DDBJ databases">
        <title>Mycena genomes resolve the evolution of fungal bioluminescence.</title>
        <authorList>
            <person name="Tsai I.J."/>
        </authorList>
    </citation>
    <scope>NUCLEOTIDE SEQUENCE</scope>
    <source>
        <strain evidence="1">CCC161011</strain>
    </source>
</reference>
<comment type="caution">
    <text evidence="1">The sequence shown here is derived from an EMBL/GenBank/DDBJ whole genome shotgun (WGS) entry which is preliminary data.</text>
</comment>
<name>A0A8H7CQL9_9AGAR</name>
<dbReference type="AlphaFoldDB" id="A0A8H7CQL9"/>
<evidence type="ECO:0000313" key="1">
    <source>
        <dbReference type="EMBL" id="KAF7344651.1"/>
    </source>
</evidence>
<keyword evidence="2" id="KW-1185">Reference proteome</keyword>
<dbReference type="Proteomes" id="UP000620124">
    <property type="component" value="Unassembled WGS sequence"/>
</dbReference>
<dbReference type="EMBL" id="JACAZI010000014">
    <property type="protein sequence ID" value="KAF7344651.1"/>
    <property type="molecule type" value="Genomic_DNA"/>
</dbReference>
<evidence type="ECO:0008006" key="3">
    <source>
        <dbReference type="Google" id="ProtNLM"/>
    </source>
</evidence>
<protein>
    <recommendedName>
        <fullName evidence="3">F-box domain-containing protein</fullName>
    </recommendedName>
</protein>